<evidence type="ECO:0000256" key="3">
    <source>
        <dbReference type="PROSITE-ProRule" id="PRU00339"/>
    </source>
</evidence>
<evidence type="ECO:0000259" key="5">
    <source>
        <dbReference type="PROSITE" id="PS51755"/>
    </source>
</evidence>
<feature type="repeat" description="TPR" evidence="3">
    <location>
        <begin position="827"/>
        <end position="860"/>
    </location>
</feature>
<dbReference type="SUPFAM" id="SSF46894">
    <property type="entry name" value="C-terminal effector domain of the bipartite response regulators"/>
    <property type="match status" value="1"/>
</dbReference>
<dbReference type="PRINTS" id="PR00364">
    <property type="entry name" value="DISEASERSIST"/>
</dbReference>
<comment type="caution">
    <text evidence="6">The sequence shown here is derived from an EMBL/GenBank/DDBJ whole genome shotgun (WGS) entry which is preliminary data.</text>
</comment>
<dbReference type="PROSITE" id="PS50005">
    <property type="entry name" value="TPR"/>
    <property type="match status" value="2"/>
</dbReference>
<dbReference type="InterPro" id="IPR019734">
    <property type="entry name" value="TPR_rpt"/>
</dbReference>
<dbReference type="Pfam" id="PF13424">
    <property type="entry name" value="TPR_12"/>
    <property type="match status" value="2"/>
</dbReference>
<evidence type="ECO:0000256" key="2">
    <source>
        <dbReference type="ARBA" id="ARBA00023125"/>
    </source>
</evidence>
<dbReference type="SMART" id="SM00862">
    <property type="entry name" value="Trans_reg_C"/>
    <property type="match status" value="1"/>
</dbReference>
<evidence type="ECO:0000256" key="1">
    <source>
        <dbReference type="ARBA" id="ARBA00005820"/>
    </source>
</evidence>
<keyword evidence="2 4" id="KW-0238">DNA-binding</keyword>
<reference evidence="6 7" key="1">
    <citation type="submission" date="2019-06" db="EMBL/GenBank/DDBJ databases">
        <title>Sequencing the genomes of 1000 actinobacteria strains.</title>
        <authorList>
            <person name="Klenk H.-P."/>
        </authorList>
    </citation>
    <scope>NUCLEOTIDE SEQUENCE [LARGE SCALE GENOMIC DNA]</scope>
    <source>
        <strain evidence="6 7">DSM 24683</strain>
    </source>
</reference>
<dbReference type="InterPro" id="IPR005158">
    <property type="entry name" value="BTAD"/>
</dbReference>
<dbReference type="Proteomes" id="UP000318380">
    <property type="component" value="Unassembled WGS sequence"/>
</dbReference>
<dbReference type="InterPro" id="IPR011990">
    <property type="entry name" value="TPR-like_helical_dom_sf"/>
</dbReference>
<dbReference type="Gene3D" id="3.40.50.300">
    <property type="entry name" value="P-loop containing nucleotide triphosphate hydrolases"/>
    <property type="match status" value="1"/>
</dbReference>
<feature type="domain" description="OmpR/PhoB-type" evidence="5">
    <location>
        <begin position="1"/>
        <end position="87"/>
    </location>
</feature>
<keyword evidence="3" id="KW-0802">TPR repeat</keyword>
<dbReference type="Gene3D" id="1.10.10.10">
    <property type="entry name" value="Winged helix-like DNA-binding domain superfamily/Winged helix DNA-binding domain"/>
    <property type="match status" value="1"/>
</dbReference>
<dbReference type="PANTHER" id="PTHR47691:SF3">
    <property type="entry name" value="HTH-TYPE TRANSCRIPTIONAL REGULATOR RV0890C-RELATED"/>
    <property type="match status" value="1"/>
</dbReference>
<dbReference type="GO" id="GO:0003677">
    <property type="term" value="F:DNA binding"/>
    <property type="evidence" value="ECO:0007669"/>
    <property type="project" value="UniProtKB-UniRule"/>
</dbReference>
<dbReference type="InterPro" id="IPR027417">
    <property type="entry name" value="P-loop_NTPase"/>
</dbReference>
<organism evidence="6 7">
    <name type="scientific">Kribbella amoyensis</name>
    <dbReference type="NCBI Taxonomy" id="996641"/>
    <lineage>
        <taxon>Bacteria</taxon>
        <taxon>Bacillati</taxon>
        <taxon>Actinomycetota</taxon>
        <taxon>Actinomycetes</taxon>
        <taxon>Propionibacteriales</taxon>
        <taxon>Kribbellaceae</taxon>
        <taxon>Kribbella</taxon>
    </lineage>
</organism>
<dbReference type="InterPro" id="IPR016032">
    <property type="entry name" value="Sig_transdc_resp-reg_C-effctor"/>
</dbReference>
<dbReference type="CDD" id="cd15831">
    <property type="entry name" value="BTAD"/>
    <property type="match status" value="1"/>
</dbReference>
<dbReference type="PROSITE" id="PS51755">
    <property type="entry name" value="OMPR_PHOB"/>
    <property type="match status" value="1"/>
</dbReference>
<dbReference type="GO" id="GO:0006355">
    <property type="term" value="P:regulation of DNA-templated transcription"/>
    <property type="evidence" value="ECO:0007669"/>
    <property type="project" value="InterPro"/>
</dbReference>
<dbReference type="OrthoDB" id="134985at2"/>
<dbReference type="SUPFAM" id="SSF52540">
    <property type="entry name" value="P-loop containing nucleoside triphosphate hydrolases"/>
    <property type="match status" value="1"/>
</dbReference>
<comment type="similarity">
    <text evidence="1">Belongs to the AfsR/DnrI/RedD regulatory family.</text>
</comment>
<dbReference type="SMART" id="SM01043">
    <property type="entry name" value="BTAD"/>
    <property type="match status" value="1"/>
</dbReference>
<dbReference type="SMART" id="SM00028">
    <property type="entry name" value="TPR"/>
    <property type="match status" value="6"/>
</dbReference>
<dbReference type="EMBL" id="VIVK01000001">
    <property type="protein sequence ID" value="TWD83099.1"/>
    <property type="molecule type" value="Genomic_DNA"/>
</dbReference>
<proteinExistence type="inferred from homology"/>
<dbReference type="InterPro" id="IPR001867">
    <property type="entry name" value="OmpR/PhoB-type_DNA-bd"/>
</dbReference>
<dbReference type="GO" id="GO:0043531">
    <property type="term" value="F:ADP binding"/>
    <property type="evidence" value="ECO:0007669"/>
    <property type="project" value="InterPro"/>
</dbReference>
<protein>
    <submittedName>
        <fullName evidence="6">DNA-binding SARP family transcriptional activator</fullName>
    </submittedName>
</protein>
<accession>A0A561BW42</accession>
<dbReference type="RefSeq" id="WP_145809188.1">
    <property type="nucleotide sequence ID" value="NZ_VIVK01000001.1"/>
</dbReference>
<sequence>MRFLVLGPVRILARAGEPVGSSIQRQLVSLLLSRAGRPVPAEVLADELWPGEGAPLPRLQTQVHRLRKVLDDPERIEHEQGTYRLRPRPGEHDAERFERLHGDGLQALAANDPQTARDLLREAVELWRGPAYADVDLPSVRAEAARLDELRVDTLEAMYDAELATGSTPTAELKRLTEEHPLRERFAAQLMITLHQGDRQAEALAVYQQTRDRLVAELGVEPGRELRRIQSSILAEEPPVLGVQPVVVPQQVPPGVERLYGRDAELAVLDEALAPAPKDSTEPGVVIVTGPAGVGKTTLALHWAHLVRDRFPDGRLYVDLHGYSAGEPSEPATVIGRLLRDLGVPDQRIPATADERSALLRSLTARRRMLIVLDNVRDTAQVKTLLPGPGPVVVITGRTRLTGLAARHRVHRLELAELDESSAVALLGRRLPANGTVQGGTEALTEIAAICGRLPLALTLAAEKVERGPDHLAGLLDDLRDERGRLDELAPPDDPDADVRVVLSWSYRALPKDAWPSRLFPLLALCPDSVFRVPAVAALGAVSEREARLALDTLCSVNLLRSPEPRTYQVHDLVRLYAAELLTELGPNERAAASDRLGDWYARSAENARRAIQPFNPVLSDRSGVPGVVATEFGDLDAALGWFDQERESLGRLLPRLVADGNDQAVVQLAVATAVHLNRRSSPAEAVQVLTLAAAAAERLGDRAAEASIANRLGNSQSRAADYPGAIRSLERAVRLFAGLEDRFREAIAEGNLGLVLRLMGDPEAAATHQARSLELHEVSGTANDQAVTLNNLAMAYLDLGRTDEAVTAARRAVEIHAEAGDRDFEGYAADTLATAYAARGEYDDALRWFERSLEIARDSGDRWIEADSLRNLGLVLRDAGRAAEARTVLARALWLLDDLDAPDNAKLSRSEITQVLRTL</sequence>
<feature type="repeat" description="TPR" evidence="3">
    <location>
        <begin position="787"/>
        <end position="820"/>
    </location>
</feature>
<dbReference type="InterPro" id="IPR041664">
    <property type="entry name" value="AAA_16"/>
</dbReference>
<keyword evidence="7" id="KW-1185">Reference proteome</keyword>
<dbReference type="Pfam" id="PF13191">
    <property type="entry name" value="AAA_16"/>
    <property type="match status" value="1"/>
</dbReference>
<feature type="DNA-binding region" description="OmpR/PhoB-type" evidence="4">
    <location>
        <begin position="1"/>
        <end position="87"/>
    </location>
</feature>
<dbReference type="GO" id="GO:0000160">
    <property type="term" value="P:phosphorelay signal transduction system"/>
    <property type="evidence" value="ECO:0007669"/>
    <property type="project" value="InterPro"/>
</dbReference>
<dbReference type="SUPFAM" id="SSF48452">
    <property type="entry name" value="TPR-like"/>
    <property type="match status" value="3"/>
</dbReference>
<evidence type="ECO:0000313" key="6">
    <source>
        <dbReference type="EMBL" id="TWD83099.1"/>
    </source>
</evidence>
<dbReference type="Pfam" id="PF03704">
    <property type="entry name" value="BTAD"/>
    <property type="match status" value="1"/>
</dbReference>
<name>A0A561BW42_9ACTN</name>
<dbReference type="InterPro" id="IPR036388">
    <property type="entry name" value="WH-like_DNA-bd_sf"/>
</dbReference>
<evidence type="ECO:0000256" key="4">
    <source>
        <dbReference type="PROSITE-ProRule" id="PRU01091"/>
    </source>
</evidence>
<evidence type="ECO:0000313" key="7">
    <source>
        <dbReference type="Proteomes" id="UP000318380"/>
    </source>
</evidence>
<dbReference type="AlphaFoldDB" id="A0A561BW42"/>
<dbReference type="PANTHER" id="PTHR47691">
    <property type="entry name" value="REGULATOR-RELATED"/>
    <property type="match status" value="1"/>
</dbReference>
<dbReference type="Gene3D" id="1.25.40.10">
    <property type="entry name" value="Tetratricopeptide repeat domain"/>
    <property type="match status" value="2"/>
</dbReference>
<gene>
    <name evidence="6" type="ORF">FB561_4254</name>
</gene>